<dbReference type="Proteomes" id="UP001314205">
    <property type="component" value="Unassembled WGS sequence"/>
</dbReference>
<dbReference type="AlphaFoldDB" id="A0AAV1LKP4"/>
<dbReference type="PROSITE" id="PS51029">
    <property type="entry name" value="MADF"/>
    <property type="match status" value="1"/>
</dbReference>
<dbReference type="Pfam" id="PF02944">
    <property type="entry name" value="BESS"/>
    <property type="match status" value="1"/>
</dbReference>
<reference evidence="4 5" key="1">
    <citation type="submission" date="2023-11" db="EMBL/GenBank/DDBJ databases">
        <authorList>
            <person name="Hedman E."/>
            <person name="Englund M."/>
            <person name="Stromberg M."/>
            <person name="Nyberg Akerstrom W."/>
            <person name="Nylinder S."/>
            <person name="Jareborg N."/>
            <person name="Kallberg Y."/>
            <person name="Kronander E."/>
        </authorList>
    </citation>
    <scope>NUCLEOTIDE SEQUENCE [LARGE SCALE GENOMIC DNA]</scope>
</reference>
<name>A0AAV1LKP4_9NEOP</name>
<dbReference type="InterPro" id="IPR006578">
    <property type="entry name" value="MADF-dom"/>
</dbReference>
<dbReference type="GO" id="GO:0003677">
    <property type="term" value="F:DNA binding"/>
    <property type="evidence" value="ECO:0007669"/>
    <property type="project" value="InterPro"/>
</dbReference>
<sequence length="291" mass="34023">MASAEKNAQISLALSGKKKKLLEEIHPLHIIREVQKWPGLYVKNSPEQANVNVKNKMWTEIAKALFNDWDKFSADEKECKVTDLQRKWRNLRDTFKRQIAIEKQIREGKNIKKKTYVYFKYMLFLLPHIQAAEEEEKDETVSPLLDEYLSRKRSVHPSTKARRQVMRRRANEELAIAEVAPRASLQTRHIIDEDEHFLMSLIPSFKKMTDDEKLTTKVEILKVIKQVRRRSVRRGSERRARASPPADVLNIDDIQPNFKEELIHVVADELLQSGDECDNVMKCEDSEESSE</sequence>
<dbReference type="PROSITE" id="PS51031">
    <property type="entry name" value="BESS"/>
    <property type="match status" value="1"/>
</dbReference>
<dbReference type="EMBL" id="CAVLGL010000089">
    <property type="protein sequence ID" value="CAK1594226.1"/>
    <property type="molecule type" value="Genomic_DNA"/>
</dbReference>
<evidence type="ECO:0008006" key="6">
    <source>
        <dbReference type="Google" id="ProtNLM"/>
    </source>
</evidence>
<dbReference type="Pfam" id="PF10545">
    <property type="entry name" value="MADF_DNA_bdg"/>
    <property type="match status" value="1"/>
</dbReference>
<dbReference type="PANTHER" id="PTHR12243:SF67">
    <property type="entry name" value="COREPRESSOR OF PANGOLIN, ISOFORM A-RELATED"/>
    <property type="match status" value="1"/>
</dbReference>
<protein>
    <recommendedName>
        <fullName evidence="6">MADF domain-containing protein</fullName>
    </recommendedName>
</protein>
<proteinExistence type="predicted"/>
<evidence type="ECO:0000259" key="3">
    <source>
        <dbReference type="PROSITE" id="PS51031"/>
    </source>
</evidence>
<evidence type="ECO:0000256" key="1">
    <source>
        <dbReference type="PROSITE-ProRule" id="PRU00371"/>
    </source>
</evidence>
<evidence type="ECO:0000259" key="2">
    <source>
        <dbReference type="PROSITE" id="PS51029"/>
    </source>
</evidence>
<dbReference type="GO" id="GO:0006357">
    <property type="term" value="P:regulation of transcription by RNA polymerase II"/>
    <property type="evidence" value="ECO:0007669"/>
    <property type="project" value="TreeGrafter"/>
</dbReference>
<comment type="subcellular location">
    <subcellularLocation>
        <location evidence="1">Nucleus</location>
    </subcellularLocation>
</comment>
<accession>A0AAV1LKP4</accession>
<comment type="caution">
    <text evidence="4">The sequence shown here is derived from an EMBL/GenBank/DDBJ whole genome shotgun (WGS) entry which is preliminary data.</text>
</comment>
<dbReference type="GO" id="GO:0005634">
    <property type="term" value="C:nucleus"/>
    <property type="evidence" value="ECO:0007669"/>
    <property type="project" value="UniProtKB-SubCell"/>
</dbReference>
<dbReference type="InterPro" id="IPR039353">
    <property type="entry name" value="TF_Adf1"/>
</dbReference>
<organism evidence="4 5">
    <name type="scientific">Parnassius mnemosyne</name>
    <name type="common">clouded apollo</name>
    <dbReference type="NCBI Taxonomy" id="213953"/>
    <lineage>
        <taxon>Eukaryota</taxon>
        <taxon>Metazoa</taxon>
        <taxon>Ecdysozoa</taxon>
        <taxon>Arthropoda</taxon>
        <taxon>Hexapoda</taxon>
        <taxon>Insecta</taxon>
        <taxon>Pterygota</taxon>
        <taxon>Neoptera</taxon>
        <taxon>Endopterygota</taxon>
        <taxon>Lepidoptera</taxon>
        <taxon>Glossata</taxon>
        <taxon>Ditrysia</taxon>
        <taxon>Papilionoidea</taxon>
        <taxon>Papilionidae</taxon>
        <taxon>Parnassiinae</taxon>
        <taxon>Parnassini</taxon>
        <taxon>Parnassius</taxon>
        <taxon>Driopa</taxon>
    </lineage>
</organism>
<dbReference type="GO" id="GO:0005667">
    <property type="term" value="C:transcription regulator complex"/>
    <property type="evidence" value="ECO:0007669"/>
    <property type="project" value="TreeGrafter"/>
</dbReference>
<dbReference type="SMART" id="SM00595">
    <property type="entry name" value="MADF"/>
    <property type="match status" value="1"/>
</dbReference>
<evidence type="ECO:0000313" key="4">
    <source>
        <dbReference type="EMBL" id="CAK1594226.1"/>
    </source>
</evidence>
<evidence type="ECO:0000313" key="5">
    <source>
        <dbReference type="Proteomes" id="UP001314205"/>
    </source>
</evidence>
<feature type="domain" description="BESS" evidence="3">
    <location>
        <begin position="191"/>
        <end position="230"/>
    </location>
</feature>
<dbReference type="PANTHER" id="PTHR12243">
    <property type="entry name" value="MADF DOMAIN TRANSCRIPTION FACTOR"/>
    <property type="match status" value="1"/>
</dbReference>
<gene>
    <name evidence="4" type="ORF">PARMNEM_LOCUS13896</name>
</gene>
<keyword evidence="1" id="KW-0539">Nucleus</keyword>
<keyword evidence="5" id="KW-1185">Reference proteome</keyword>
<feature type="domain" description="MADF" evidence="2">
    <location>
        <begin position="29"/>
        <end position="130"/>
    </location>
</feature>
<dbReference type="InterPro" id="IPR004210">
    <property type="entry name" value="BESS_motif"/>
</dbReference>